<dbReference type="OrthoDB" id="1938992at2759"/>
<evidence type="ECO:0000259" key="2">
    <source>
        <dbReference type="Pfam" id="PF15460"/>
    </source>
</evidence>
<name>A0A2T0FMA7_9ASCO</name>
<organism evidence="3 4">
    <name type="scientific">Wickerhamiella sorbophila</name>
    <dbReference type="NCBI Taxonomy" id="45607"/>
    <lineage>
        <taxon>Eukaryota</taxon>
        <taxon>Fungi</taxon>
        <taxon>Dikarya</taxon>
        <taxon>Ascomycota</taxon>
        <taxon>Saccharomycotina</taxon>
        <taxon>Dipodascomycetes</taxon>
        <taxon>Dipodascales</taxon>
        <taxon>Trichomonascaceae</taxon>
        <taxon>Wickerhamiella</taxon>
    </lineage>
</organism>
<feature type="compositionally biased region" description="Basic and acidic residues" evidence="1">
    <location>
        <begin position="175"/>
        <end position="192"/>
    </location>
</feature>
<sequence>MTDEGRKLRAPKQKGELFEYDLNYFDYDAPLVLVGSAAPSANSPRRRHHNGEVTKKEPHEALLPPLAPNRTPEALPESQDGDVLPISDFIGHHRRMERNEKRMQHLDLQQLMVDAEKVTAQREVLLAPHWRRDIYRIVKIDNTNDTSELERKRELALAEMGLFLSRFERLKRRERGREREREKDRQRSREKSTPPTAATRKASRPKKRQSAPPNPGPNTSSSDNSPELLAPLTLRIPKRAFGYPLPPRRWRPCEFDIPQSWKRERSS</sequence>
<evidence type="ECO:0000256" key="1">
    <source>
        <dbReference type="SAM" id="MobiDB-lite"/>
    </source>
</evidence>
<dbReference type="AlphaFoldDB" id="A0A2T0FMA7"/>
<feature type="region of interest" description="Disordered" evidence="1">
    <location>
        <begin position="38"/>
        <end position="84"/>
    </location>
</feature>
<reference evidence="3 4" key="1">
    <citation type="submission" date="2017-04" db="EMBL/GenBank/DDBJ databases">
        <title>Genome sequencing of [Candida] sorbophila.</title>
        <authorList>
            <person name="Ahn J.O."/>
        </authorList>
    </citation>
    <scope>NUCLEOTIDE SEQUENCE [LARGE SCALE GENOMIC DNA]</scope>
    <source>
        <strain evidence="3 4">DS02</strain>
    </source>
</reference>
<dbReference type="GO" id="GO:0004402">
    <property type="term" value="F:histone acetyltransferase activity"/>
    <property type="evidence" value="ECO:0007669"/>
    <property type="project" value="TreeGrafter"/>
</dbReference>
<dbReference type="InterPro" id="IPR029184">
    <property type="entry name" value="Sas4_dom"/>
</dbReference>
<gene>
    <name evidence="3" type="ORF">B9G98_03742</name>
</gene>
<dbReference type="InterPro" id="IPR038988">
    <property type="entry name" value="Sas4"/>
</dbReference>
<dbReference type="PANTHER" id="PTHR38422:SF1">
    <property type="entry name" value="SOMETHING ABOUT SILENCING PROTEIN 4"/>
    <property type="match status" value="1"/>
</dbReference>
<dbReference type="EMBL" id="NDIQ01000022">
    <property type="protein sequence ID" value="PRT56122.1"/>
    <property type="molecule type" value="Genomic_DNA"/>
</dbReference>
<dbReference type="PANTHER" id="PTHR38422">
    <property type="entry name" value="SOMETHING ABOUT SILENCING PROTEIN 4"/>
    <property type="match status" value="1"/>
</dbReference>
<dbReference type="GeneID" id="36517490"/>
<protein>
    <recommendedName>
        <fullName evidence="2">Something about silencing protein 4 domain-containing protein</fullName>
    </recommendedName>
</protein>
<dbReference type="STRING" id="45607.A0A2T0FMA7"/>
<proteinExistence type="predicted"/>
<evidence type="ECO:0000313" key="4">
    <source>
        <dbReference type="Proteomes" id="UP000238350"/>
    </source>
</evidence>
<dbReference type="RefSeq" id="XP_024666067.1">
    <property type="nucleotide sequence ID" value="XM_024810299.1"/>
</dbReference>
<feature type="compositionally biased region" description="Basic and acidic residues" evidence="1">
    <location>
        <begin position="50"/>
        <end position="60"/>
    </location>
</feature>
<comment type="caution">
    <text evidence="3">The sequence shown here is derived from an EMBL/GenBank/DDBJ whole genome shotgun (WGS) entry which is preliminary data.</text>
</comment>
<feature type="domain" description="Something about silencing protein 4" evidence="2">
    <location>
        <begin position="82"/>
        <end position="179"/>
    </location>
</feature>
<feature type="region of interest" description="Disordered" evidence="1">
    <location>
        <begin position="173"/>
        <end position="267"/>
    </location>
</feature>
<dbReference type="Proteomes" id="UP000238350">
    <property type="component" value="Unassembled WGS sequence"/>
</dbReference>
<keyword evidence="4" id="KW-1185">Reference proteome</keyword>
<dbReference type="Pfam" id="PF15460">
    <property type="entry name" value="SAS4"/>
    <property type="match status" value="1"/>
</dbReference>
<accession>A0A2T0FMA7</accession>
<dbReference type="GO" id="GO:0033255">
    <property type="term" value="C:SAS acetyltransferase complex"/>
    <property type="evidence" value="ECO:0007669"/>
    <property type="project" value="InterPro"/>
</dbReference>
<evidence type="ECO:0000313" key="3">
    <source>
        <dbReference type="EMBL" id="PRT56122.1"/>
    </source>
</evidence>